<comment type="caution">
    <text evidence="1">The sequence shown here is derived from an EMBL/GenBank/DDBJ whole genome shotgun (WGS) entry which is preliminary data.</text>
</comment>
<dbReference type="RefSeq" id="WP_109766609.1">
    <property type="nucleotide sequence ID" value="NZ_CP159474.1"/>
</dbReference>
<protein>
    <submittedName>
        <fullName evidence="1">Uncharacterized protein</fullName>
    </submittedName>
</protein>
<evidence type="ECO:0000313" key="1">
    <source>
        <dbReference type="EMBL" id="RKF06840.1"/>
    </source>
</evidence>
<organism evidence="1 2">
    <name type="scientific">Oceaniradius stylonematis</name>
    <dbReference type="NCBI Taxonomy" id="2184161"/>
    <lineage>
        <taxon>Bacteria</taxon>
        <taxon>Pseudomonadati</taxon>
        <taxon>Pseudomonadota</taxon>
        <taxon>Alphaproteobacteria</taxon>
        <taxon>Hyphomicrobiales</taxon>
        <taxon>Ahrensiaceae</taxon>
        <taxon>Oceaniradius</taxon>
    </lineage>
</organism>
<gene>
    <name evidence="1" type="ORF">DEM25_009330</name>
</gene>
<dbReference type="EMBL" id="QFWV02000005">
    <property type="protein sequence ID" value="RKF06840.1"/>
    <property type="molecule type" value="Genomic_DNA"/>
</dbReference>
<dbReference type="Pfam" id="PF19596">
    <property type="entry name" value="DUF6101"/>
    <property type="match status" value="1"/>
</dbReference>
<evidence type="ECO:0000313" key="2">
    <source>
        <dbReference type="Proteomes" id="UP000246132"/>
    </source>
</evidence>
<dbReference type="AlphaFoldDB" id="A0A3A8AGR8"/>
<dbReference type="InterPro" id="IPR046083">
    <property type="entry name" value="DUF6101"/>
</dbReference>
<dbReference type="Proteomes" id="UP000246132">
    <property type="component" value="Unassembled WGS sequence"/>
</dbReference>
<accession>A0A3A8AGR8</accession>
<proteinExistence type="predicted"/>
<name>A0A3A8AGR8_9HYPH</name>
<sequence>MSIGAQPAWAGHEFRLDPARLPQELSYATRNGNGETTITVNRRGATLKRELAQSGLPLHIALPARAFRGVAVRATETGPDQALVTLELLHEDEELSVPLSVGHDLPAIARDWQAWSELLELPMMMIEMDGVARTLEESAQALVSGDAQPRRHHSMFAERRPRFLARRRMGNLGVRLMVRGEEIIARDPSI</sequence>
<dbReference type="OrthoDB" id="8449893at2"/>
<reference evidence="1 2" key="1">
    <citation type="journal article" date="2018" name="Int. J. Syst. Bacteriol.">
        <title>Oceaniradius stylonemae gen. nov., sp. nov., isolated from a red alga, Stylonema cornu-cervi.</title>
        <authorList>
            <person name="Jeong S."/>
        </authorList>
    </citation>
    <scope>NUCLEOTIDE SEQUENCE [LARGE SCALE GENOMIC DNA]</scope>
    <source>
        <strain evidence="1 2">StC1</strain>
    </source>
</reference>
<keyword evidence="2" id="KW-1185">Reference proteome</keyword>